<keyword evidence="4" id="KW-1185">Reference proteome</keyword>
<evidence type="ECO:0008006" key="5">
    <source>
        <dbReference type="Google" id="ProtNLM"/>
    </source>
</evidence>
<accession>A0ABZ0Y472</accession>
<organism evidence="3 4">
    <name type="scientific">Duganella zoogloeoides</name>
    <dbReference type="NCBI Taxonomy" id="75659"/>
    <lineage>
        <taxon>Bacteria</taxon>
        <taxon>Pseudomonadati</taxon>
        <taxon>Pseudomonadota</taxon>
        <taxon>Betaproteobacteria</taxon>
        <taxon>Burkholderiales</taxon>
        <taxon>Oxalobacteraceae</taxon>
        <taxon>Telluria group</taxon>
        <taxon>Duganella</taxon>
    </lineage>
</organism>
<dbReference type="GeneID" id="43162506"/>
<feature type="signal peptide" evidence="2">
    <location>
        <begin position="1"/>
        <end position="25"/>
    </location>
</feature>
<reference evidence="3 4" key="1">
    <citation type="submission" date="2023-11" db="EMBL/GenBank/DDBJ databases">
        <title>MicrobeMod: A computational toolkit for identifying prokaryotic methylation and restriction-modification with nanopore sequencing.</title>
        <authorList>
            <person name="Crits-Christoph A."/>
            <person name="Kang S.C."/>
            <person name="Lee H."/>
            <person name="Ostrov N."/>
        </authorList>
    </citation>
    <scope>NUCLEOTIDE SEQUENCE [LARGE SCALE GENOMIC DNA]</scope>
    <source>
        <strain evidence="3 4">ATCC 25935</strain>
    </source>
</reference>
<dbReference type="Proteomes" id="UP001326110">
    <property type="component" value="Chromosome"/>
</dbReference>
<dbReference type="RefSeq" id="WP_026637069.1">
    <property type="nucleotide sequence ID" value="NZ_CP140152.1"/>
</dbReference>
<evidence type="ECO:0000313" key="3">
    <source>
        <dbReference type="EMBL" id="WQH06638.1"/>
    </source>
</evidence>
<evidence type="ECO:0000313" key="4">
    <source>
        <dbReference type="Proteomes" id="UP001326110"/>
    </source>
</evidence>
<keyword evidence="2" id="KW-0732">Signal</keyword>
<dbReference type="EMBL" id="CP140152">
    <property type="protein sequence ID" value="WQH06638.1"/>
    <property type="molecule type" value="Genomic_DNA"/>
</dbReference>
<dbReference type="PROSITE" id="PS51257">
    <property type="entry name" value="PROKAR_LIPOPROTEIN"/>
    <property type="match status" value="1"/>
</dbReference>
<name>A0ABZ0Y472_9BURK</name>
<protein>
    <recommendedName>
        <fullName evidence="5">DUF5666 domain-containing protein</fullName>
    </recommendedName>
</protein>
<evidence type="ECO:0000256" key="1">
    <source>
        <dbReference type="SAM" id="MobiDB-lite"/>
    </source>
</evidence>
<feature type="chain" id="PRO_5046331169" description="DUF5666 domain-containing protein" evidence="2">
    <location>
        <begin position="26"/>
        <end position="219"/>
    </location>
</feature>
<evidence type="ECO:0000256" key="2">
    <source>
        <dbReference type="SAM" id="SignalP"/>
    </source>
</evidence>
<feature type="region of interest" description="Disordered" evidence="1">
    <location>
        <begin position="116"/>
        <end position="135"/>
    </location>
</feature>
<sequence>MQWHSRLSATLLTALLGCAAAVASAAPPGPPMPPALPGKAALAVIEGQVQRLLVTPYGEPNGLRFVDGTVVLLPPHLAVRLTGVVAVGDRVRAIGLSASGGALRAQALVNLATGGAVDEQGEGPPRPPAPPPRPPLQQYAVQGTIDVVLYGPRGEANGVILADGAIIYFRPDLVGFALAPGLPFAAAGIGTRSAAGVAIEAISAAAGKTDNPANSNHVE</sequence>
<feature type="compositionally biased region" description="Pro residues" evidence="1">
    <location>
        <begin position="124"/>
        <end position="135"/>
    </location>
</feature>
<gene>
    <name evidence="3" type="ORF">SR858_10040</name>
</gene>
<proteinExistence type="predicted"/>